<keyword evidence="5" id="KW-0808">Transferase</keyword>
<comment type="subunit">
    <text evidence="2">Heterotetramer consisting of two non-identical subunits: a beta subunit (TrpG) and a large alpha subunit (TrpE).</text>
</comment>
<dbReference type="Pfam" id="PF00425">
    <property type="entry name" value="Chorismate_bind"/>
    <property type="match status" value="1"/>
</dbReference>
<keyword evidence="6" id="KW-0479">Metal-binding</keyword>
<evidence type="ECO:0000256" key="4">
    <source>
        <dbReference type="ARBA" id="ARBA00020653"/>
    </source>
</evidence>
<dbReference type="EC" id="2.6.1.85" evidence="3"/>
<keyword evidence="8" id="KW-0456">Lyase</keyword>
<evidence type="ECO:0000259" key="11">
    <source>
        <dbReference type="Pfam" id="PF00425"/>
    </source>
</evidence>
<evidence type="ECO:0000256" key="5">
    <source>
        <dbReference type="ARBA" id="ARBA00022679"/>
    </source>
</evidence>
<evidence type="ECO:0000259" key="12">
    <source>
        <dbReference type="Pfam" id="PF04715"/>
    </source>
</evidence>
<name>A0A1I6JWF2_9FIRM</name>
<dbReference type="Proteomes" id="UP000199659">
    <property type="component" value="Unassembled WGS sequence"/>
</dbReference>
<dbReference type="Pfam" id="PF04715">
    <property type="entry name" value="Anth_synt_I_N"/>
    <property type="match status" value="1"/>
</dbReference>
<evidence type="ECO:0000256" key="6">
    <source>
        <dbReference type="ARBA" id="ARBA00022723"/>
    </source>
</evidence>
<dbReference type="STRING" id="37658.SAMN05661086_02017"/>
<dbReference type="NCBIfam" id="TIGR00553">
    <property type="entry name" value="pabB"/>
    <property type="match status" value="1"/>
</dbReference>
<comment type="function">
    <text evidence="9">Part of a heterotetrameric complex that catalyzes the two-step biosynthesis of anthranilate, an intermediate in the biosynthesis of L-tryptophan. In the first step, the glutamine-binding beta subunit (TrpG) of anthranilate synthase (AS) provides the glutamine amidotransferase activity which generates ammonia as a substrate that, along with chorismate, is used in the second step, catalyzed by the large alpha subunit of AS (TrpE) to produce anthranilate. In the absence of TrpG, TrpE can synthesize anthranilate directly from chorismate and high concentrations of ammonia.</text>
</comment>
<comment type="cofactor">
    <cofactor evidence="1">
        <name>Mg(2+)</name>
        <dbReference type="ChEBI" id="CHEBI:18420"/>
    </cofactor>
</comment>
<feature type="domain" description="Chorismate-utilising enzyme C-terminal" evidence="11">
    <location>
        <begin position="189"/>
        <end position="442"/>
    </location>
</feature>
<dbReference type="InterPro" id="IPR019999">
    <property type="entry name" value="Anth_synth_I-like"/>
</dbReference>
<dbReference type="OrthoDB" id="9803598at2"/>
<dbReference type="Gene3D" id="3.60.120.10">
    <property type="entry name" value="Anthranilate synthase"/>
    <property type="match status" value="1"/>
</dbReference>
<protein>
    <recommendedName>
        <fullName evidence="4">Anthranilate synthase component 1</fullName>
        <ecNumber evidence="3">2.6.1.85</ecNumber>
    </recommendedName>
</protein>
<keyword evidence="14" id="KW-1185">Reference proteome</keyword>
<dbReference type="PANTHER" id="PTHR11236">
    <property type="entry name" value="AMINOBENZOATE/ANTHRANILATE SYNTHASE"/>
    <property type="match status" value="1"/>
</dbReference>
<organism evidence="13 14">
    <name type="scientific">Anaeromicropila populeti</name>
    <dbReference type="NCBI Taxonomy" id="37658"/>
    <lineage>
        <taxon>Bacteria</taxon>
        <taxon>Bacillati</taxon>
        <taxon>Bacillota</taxon>
        <taxon>Clostridia</taxon>
        <taxon>Lachnospirales</taxon>
        <taxon>Lachnospiraceae</taxon>
        <taxon>Anaeromicropila</taxon>
    </lineage>
</organism>
<dbReference type="GO" id="GO:0000162">
    <property type="term" value="P:L-tryptophan biosynthetic process"/>
    <property type="evidence" value="ECO:0007669"/>
    <property type="project" value="TreeGrafter"/>
</dbReference>
<dbReference type="GO" id="GO:0009396">
    <property type="term" value="P:folic acid-containing compound biosynthetic process"/>
    <property type="evidence" value="ECO:0007669"/>
    <property type="project" value="InterPro"/>
</dbReference>
<evidence type="ECO:0000256" key="10">
    <source>
        <dbReference type="ARBA" id="ARBA00047683"/>
    </source>
</evidence>
<dbReference type="InterPro" id="IPR005801">
    <property type="entry name" value="ADC_synthase"/>
</dbReference>
<dbReference type="RefSeq" id="WP_092560559.1">
    <property type="nucleotide sequence ID" value="NZ_FOYZ01000007.1"/>
</dbReference>
<evidence type="ECO:0000256" key="1">
    <source>
        <dbReference type="ARBA" id="ARBA00001946"/>
    </source>
</evidence>
<dbReference type="AlphaFoldDB" id="A0A1I6JWF2"/>
<gene>
    <name evidence="13" type="ORF">SAMN05661086_02017</name>
</gene>
<dbReference type="InterPro" id="IPR015890">
    <property type="entry name" value="Chorismate_C"/>
</dbReference>
<evidence type="ECO:0000313" key="13">
    <source>
        <dbReference type="EMBL" id="SFR83319.1"/>
    </source>
</evidence>
<dbReference type="InterPro" id="IPR006805">
    <property type="entry name" value="Anth_synth_I_N"/>
</dbReference>
<dbReference type="GO" id="GO:0004049">
    <property type="term" value="F:anthranilate synthase activity"/>
    <property type="evidence" value="ECO:0007669"/>
    <property type="project" value="UniProtKB-EC"/>
</dbReference>
<dbReference type="PRINTS" id="PR00095">
    <property type="entry name" value="ANTSNTHASEI"/>
</dbReference>
<evidence type="ECO:0000256" key="7">
    <source>
        <dbReference type="ARBA" id="ARBA00022842"/>
    </source>
</evidence>
<evidence type="ECO:0000256" key="8">
    <source>
        <dbReference type="ARBA" id="ARBA00023239"/>
    </source>
</evidence>
<reference evidence="13 14" key="1">
    <citation type="submission" date="2016-10" db="EMBL/GenBank/DDBJ databases">
        <authorList>
            <person name="de Groot N.N."/>
        </authorList>
    </citation>
    <scope>NUCLEOTIDE SEQUENCE [LARGE SCALE GENOMIC DNA]</scope>
    <source>
        <strain evidence="13 14">743A</strain>
    </source>
</reference>
<sequence>MSTVVKKLKFYVPAEEIFKMFYQEPMAVFLDSSLQNSLGKYSIIGICPFLIIEERRQCLYVNGEKSAETLEEFMTKYLYKNREENRTTLPIISGAIGYFSYEYGRKAEAIPSRHIPDFFIPEALFCFYQHFIIEDLEEKVIYISTREKEGKEKKEVEQLEKRIKRASFEKGVANPSNSVKSEVKSDFTKKQYKEAVNKMKDYIIEGDIYIANMTRRLLVKSTKPPYEVFQSLRLDSPAPFGGYANYVNFQVICSSPERFIKIEKGKVETRPIKGTRRRGETPEEDERLKRELLESDKDKSELLMIVDLERNDLNRVCQPGSVKVTEHFKIEEYATVFHLVSTVVGELKEECSHLDLLQAALPGGSITGAPKIRAMEIIDELEKSERGLYTGCMGYFSLDGCCDFNIVIRTALHQDGLYLMGTGGGITCESDPEFEFEETRQKAKALINAITK</sequence>
<evidence type="ECO:0000256" key="2">
    <source>
        <dbReference type="ARBA" id="ARBA00011575"/>
    </source>
</evidence>
<dbReference type="InterPro" id="IPR005802">
    <property type="entry name" value="ADC_synth_comp_1"/>
</dbReference>
<evidence type="ECO:0000256" key="9">
    <source>
        <dbReference type="ARBA" id="ARBA00025634"/>
    </source>
</evidence>
<accession>A0A1I6JWF2</accession>
<keyword evidence="7" id="KW-0460">Magnesium</keyword>
<dbReference type="GO" id="GO:0046820">
    <property type="term" value="F:4-amino-4-deoxychorismate synthase activity"/>
    <property type="evidence" value="ECO:0007669"/>
    <property type="project" value="UniProtKB-EC"/>
</dbReference>
<dbReference type="GO" id="GO:0046872">
    <property type="term" value="F:metal ion binding"/>
    <property type="evidence" value="ECO:0007669"/>
    <property type="project" value="UniProtKB-KW"/>
</dbReference>
<evidence type="ECO:0000256" key="3">
    <source>
        <dbReference type="ARBA" id="ARBA00013139"/>
    </source>
</evidence>
<proteinExistence type="predicted"/>
<dbReference type="EMBL" id="FOYZ01000007">
    <property type="protein sequence ID" value="SFR83319.1"/>
    <property type="molecule type" value="Genomic_DNA"/>
</dbReference>
<evidence type="ECO:0000313" key="14">
    <source>
        <dbReference type="Proteomes" id="UP000199659"/>
    </source>
</evidence>
<dbReference type="PANTHER" id="PTHR11236:SF48">
    <property type="entry name" value="ISOCHORISMATE SYNTHASE MENF"/>
    <property type="match status" value="1"/>
</dbReference>
<dbReference type="SUPFAM" id="SSF56322">
    <property type="entry name" value="ADC synthase"/>
    <property type="match status" value="1"/>
</dbReference>
<feature type="domain" description="Anthranilate synthase component I N-terminal" evidence="12">
    <location>
        <begin position="16"/>
        <end position="143"/>
    </location>
</feature>
<comment type="catalytic activity">
    <reaction evidence="10">
        <text>chorismate + L-glutamine = anthranilate + pyruvate + L-glutamate + H(+)</text>
        <dbReference type="Rhea" id="RHEA:21732"/>
        <dbReference type="ChEBI" id="CHEBI:15361"/>
        <dbReference type="ChEBI" id="CHEBI:15378"/>
        <dbReference type="ChEBI" id="CHEBI:16567"/>
        <dbReference type="ChEBI" id="CHEBI:29748"/>
        <dbReference type="ChEBI" id="CHEBI:29985"/>
        <dbReference type="ChEBI" id="CHEBI:58359"/>
        <dbReference type="EC" id="4.1.3.27"/>
    </reaction>
</comment>